<reference evidence="1 2" key="1">
    <citation type="submission" date="2022-09" db="EMBL/GenBank/DDBJ databases">
        <title>New species of Phenylobacterium.</title>
        <authorList>
            <person name="Mieszkin S."/>
        </authorList>
    </citation>
    <scope>NUCLEOTIDE SEQUENCE [LARGE SCALE GENOMIC DNA]</scope>
    <source>
        <strain evidence="1 2">HK31-G</strain>
    </source>
</reference>
<name>A0ABW6CU64_9CAUL</name>
<evidence type="ECO:0000313" key="1">
    <source>
        <dbReference type="EMBL" id="MFD3265631.1"/>
    </source>
</evidence>
<evidence type="ECO:0000313" key="2">
    <source>
        <dbReference type="Proteomes" id="UP001598130"/>
    </source>
</evidence>
<protein>
    <submittedName>
        <fullName evidence="1">Uncharacterized protein</fullName>
    </submittedName>
</protein>
<dbReference type="Proteomes" id="UP001598130">
    <property type="component" value="Unassembled WGS sequence"/>
</dbReference>
<sequence length="69" mass="7606">MSSVKELARQNGLCHNYTARLLPLAYLAPDLTEAVLQGAQPRSVSLAGLTAQPLPWDWSEQRRRFAAIG</sequence>
<keyword evidence="2" id="KW-1185">Reference proteome</keyword>
<dbReference type="EMBL" id="JAOTJD010000036">
    <property type="protein sequence ID" value="MFD3265631.1"/>
    <property type="molecule type" value="Genomic_DNA"/>
</dbReference>
<dbReference type="SUPFAM" id="SSF109709">
    <property type="entry name" value="KorB DNA-binding domain-like"/>
    <property type="match status" value="1"/>
</dbReference>
<comment type="caution">
    <text evidence="1">The sequence shown here is derived from an EMBL/GenBank/DDBJ whole genome shotgun (WGS) entry which is preliminary data.</text>
</comment>
<gene>
    <name evidence="1" type="ORF">OCL97_16870</name>
</gene>
<accession>A0ABW6CU64</accession>
<organism evidence="1 2">
    <name type="scientific">Phenylobacterium ferrooxidans</name>
    <dbReference type="NCBI Taxonomy" id="2982689"/>
    <lineage>
        <taxon>Bacteria</taxon>
        <taxon>Pseudomonadati</taxon>
        <taxon>Pseudomonadota</taxon>
        <taxon>Alphaproteobacteria</taxon>
        <taxon>Caulobacterales</taxon>
        <taxon>Caulobacteraceae</taxon>
        <taxon>Phenylobacterium</taxon>
    </lineage>
</organism>
<proteinExistence type="predicted"/>